<dbReference type="InterPro" id="IPR010736">
    <property type="entry name" value="SHIPPO-rpt"/>
</dbReference>
<protein>
    <submittedName>
        <fullName evidence="2">Uncharacterized protein</fullName>
    </submittedName>
</protein>
<proteinExistence type="predicted"/>
<keyword evidence="3" id="KW-1185">Reference proteome</keyword>
<feature type="compositionally biased region" description="Polar residues" evidence="1">
    <location>
        <begin position="299"/>
        <end position="310"/>
    </location>
</feature>
<evidence type="ECO:0000313" key="3">
    <source>
        <dbReference type="Proteomes" id="UP000785679"/>
    </source>
</evidence>
<name>A0A8J8T520_HALGN</name>
<feature type="region of interest" description="Disordered" evidence="1">
    <location>
        <begin position="289"/>
        <end position="310"/>
    </location>
</feature>
<dbReference type="Proteomes" id="UP000785679">
    <property type="component" value="Unassembled WGS sequence"/>
</dbReference>
<sequence>MWWMLHSINYNQNIMSASKQPPSPLAETRKILPPSPFIKIVHNKRHTRLPSEDGLNQDLNFTPSTSQPVINRNSLPAQVKSVKPAMFEPYSQKLNGRDSGMKSFNKTMTNGGALKSTQRTTHSSHNNKSMSYDSQTMRQILIESNVLSDAMKPIGPGQYNLPSMTGQKHMLSKLKNIPSFSIYSKVDQNKKVVITKEHKVEQLGRDSPGVGTYEYDYDQLTKKVLAAGRGGGQQYSFGFGSRFFDFREQSQLKATLPVAYHSNFKTKWVEAGSSPTKFGSDTRFKYREDERRMAEKSPGPQSTTFTNTIDDQSSSKYNRIFNNLISQSKILSSSPKSNNRRSQGSSYMTTSPQIMAVSTLTPAPQGSVVRNRFEDNSKVVFKELIQEKLLSESPGFVYETQKSAINKNHQAFSFAKQDRNITLKPEPEHKKKPAPGHYSIVDVDIVRNSAPRGKFSMAPRTINFTSMNQKEMLYGGMKLNNKGGD</sequence>
<gene>
    <name evidence="2" type="ORF">FGO68_gene3382</name>
</gene>
<dbReference type="EMBL" id="RRYP01005850">
    <property type="protein sequence ID" value="TNV81678.1"/>
    <property type="molecule type" value="Genomic_DNA"/>
</dbReference>
<comment type="caution">
    <text evidence="2">The sequence shown here is derived from an EMBL/GenBank/DDBJ whole genome shotgun (WGS) entry which is preliminary data.</text>
</comment>
<dbReference type="Pfam" id="PF07004">
    <property type="entry name" value="SHIPPO-rpt"/>
    <property type="match status" value="2"/>
</dbReference>
<dbReference type="OrthoDB" id="326971at2759"/>
<reference evidence="2" key="1">
    <citation type="submission" date="2019-06" db="EMBL/GenBank/DDBJ databases">
        <authorList>
            <person name="Zheng W."/>
        </authorList>
    </citation>
    <scope>NUCLEOTIDE SEQUENCE</scope>
    <source>
        <strain evidence="2">QDHG01</strain>
    </source>
</reference>
<organism evidence="2 3">
    <name type="scientific">Halteria grandinella</name>
    <dbReference type="NCBI Taxonomy" id="5974"/>
    <lineage>
        <taxon>Eukaryota</taxon>
        <taxon>Sar</taxon>
        <taxon>Alveolata</taxon>
        <taxon>Ciliophora</taxon>
        <taxon>Intramacronucleata</taxon>
        <taxon>Spirotrichea</taxon>
        <taxon>Stichotrichia</taxon>
        <taxon>Sporadotrichida</taxon>
        <taxon>Halteriidae</taxon>
        <taxon>Halteria</taxon>
    </lineage>
</organism>
<evidence type="ECO:0000313" key="2">
    <source>
        <dbReference type="EMBL" id="TNV81678.1"/>
    </source>
</evidence>
<dbReference type="AlphaFoldDB" id="A0A8J8T520"/>
<feature type="region of interest" description="Disordered" evidence="1">
    <location>
        <begin position="109"/>
        <end position="133"/>
    </location>
</feature>
<evidence type="ECO:0000256" key="1">
    <source>
        <dbReference type="SAM" id="MobiDB-lite"/>
    </source>
</evidence>
<accession>A0A8J8T520</accession>